<accession>A0AAU9DNX8</accession>
<feature type="transmembrane region" description="Helical" evidence="1">
    <location>
        <begin position="144"/>
        <end position="163"/>
    </location>
</feature>
<feature type="transmembrane region" description="Helical" evidence="1">
    <location>
        <begin position="36"/>
        <end position="55"/>
    </location>
</feature>
<dbReference type="InterPro" id="IPR051599">
    <property type="entry name" value="Cell_Envelope_Assoc"/>
</dbReference>
<feature type="transmembrane region" description="Helical" evidence="1">
    <location>
        <begin position="6"/>
        <end position="24"/>
    </location>
</feature>
<dbReference type="Gene3D" id="3.40.50.620">
    <property type="entry name" value="HUPs"/>
    <property type="match status" value="1"/>
</dbReference>
<keyword evidence="1" id="KW-1133">Transmembrane helix</keyword>
<dbReference type="InterPro" id="IPR014729">
    <property type="entry name" value="Rossmann-like_a/b/a_fold"/>
</dbReference>
<keyword evidence="1" id="KW-0812">Transmembrane</keyword>
<proteinExistence type="predicted"/>
<dbReference type="KEGG" id="xak:KIMC2_12400"/>
<evidence type="ECO:0000259" key="2">
    <source>
        <dbReference type="Pfam" id="PF02698"/>
    </source>
</evidence>
<feature type="domain" description="DUF218" evidence="2">
    <location>
        <begin position="173"/>
        <end position="313"/>
    </location>
</feature>
<dbReference type="GO" id="GO:0000270">
    <property type="term" value="P:peptidoglycan metabolic process"/>
    <property type="evidence" value="ECO:0007669"/>
    <property type="project" value="TreeGrafter"/>
</dbReference>
<dbReference type="Proteomes" id="UP001321804">
    <property type="component" value="Chromosome"/>
</dbReference>
<evidence type="ECO:0000313" key="4">
    <source>
        <dbReference type="Proteomes" id="UP001321804"/>
    </source>
</evidence>
<dbReference type="Pfam" id="PF02698">
    <property type="entry name" value="DUF218"/>
    <property type="match status" value="1"/>
</dbReference>
<organism evidence="3 4">
    <name type="scientific">Xylocopilactobacillus apis</name>
    <dbReference type="NCBI Taxonomy" id="2932183"/>
    <lineage>
        <taxon>Bacteria</taxon>
        <taxon>Bacillati</taxon>
        <taxon>Bacillota</taxon>
        <taxon>Bacilli</taxon>
        <taxon>Lactobacillales</taxon>
        <taxon>Lactobacillaceae</taxon>
        <taxon>Xylocopilactobacillus</taxon>
    </lineage>
</organism>
<sequence>MKSYVGLIGSGLLIVAFFLIVLLIWQLKKEPRTLKLGILCFTSFICFFLSFQLFIGMLRSSYIFLGIEAIIITGLFMIFPFILAWYLLYQLIKLWIHEAHTFSNFLLTIAVSSYIFLLILVGFVNKDLPTWGRKLLFVVPLSTTYLTITFVNFFLSSFIYGIYLNFKQIKSSWVVVLGSGLINGRKVGKLLGNRIEAAVRLASKMKKPPKIIFSGGQGSDELISEAEAMRNYAVKKYKLEESMSLIEPNSRNTKENLIFSSKLTQNAFIFCTSDYHVFRAALLAKELNIKANGIGSRTSLYYRGTAFLREYLGVMVMHKKRHLTAAGIIIILSLLRAIGG</sequence>
<dbReference type="GO" id="GO:0005886">
    <property type="term" value="C:plasma membrane"/>
    <property type="evidence" value="ECO:0007669"/>
    <property type="project" value="TreeGrafter"/>
</dbReference>
<dbReference type="InterPro" id="IPR003848">
    <property type="entry name" value="DUF218"/>
</dbReference>
<dbReference type="PANTHER" id="PTHR30336">
    <property type="entry name" value="INNER MEMBRANE PROTEIN, PROBABLE PERMEASE"/>
    <property type="match status" value="1"/>
</dbReference>
<dbReference type="PANTHER" id="PTHR30336:SF4">
    <property type="entry name" value="ENVELOPE BIOGENESIS FACTOR ELYC"/>
    <property type="match status" value="1"/>
</dbReference>
<feature type="transmembrane region" description="Helical" evidence="1">
    <location>
        <begin position="61"/>
        <end position="89"/>
    </location>
</feature>
<gene>
    <name evidence="3" type="ORF">KIMC2_12400</name>
</gene>
<dbReference type="CDD" id="cd06259">
    <property type="entry name" value="YdcF-like"/>
    <property type="match status" value="1"/>
</dbReference>
<feature type="transmembrane region" description="Helical" evidence="1">
    <location>
        <begin position="322"/>
        <end position="339"/>
    </location>
</feature>
<dbReference type="RefSeq" id="WP_317695025.1">
    <property type="nucleotide sequence ID" value="NZ_AP026801.1"/>
</dbReference>
<keyword evidence="4" id="KW-1185">Reference proteome</keyword>
<feature type="transmembrane region" description="Helical" evidence="1">
    <location>
        <begin position="101"/>
        <end position="124"/>
    </location>
</feature>
<dbReference type="EMBL" id="AP026801">
    <property type="protein sequence ID" value="BDR56678.1"/>
    <property type="molecule type" value="Genomic_DNA"/>
</dbReference>
<dbReference type="GO" id="GO:0043164">
    <property type="term" value="P:Gram-negative-bacterium-type cell wall biogenesis"/>
    <property type="evidence" value="ECO:0007669"/>
    <property type="project" value="TreeGrafter"/>
</dbReference>
<protein>
    <submittedName>
        <fullName evidence="3">Membrane protein</fullName>
    </submittedName>
</protein>
<dbReference type="AlphaFoldDB" id="A0AAU9DNX8"/>
<keyword evidence="1" id="KW-0472">Membrane</keyword>
<evidence type="ECO:0000313" key="3">
    <source>
        <dbReference type="EMBL" id="BDR56678.1"/>
    </source>
</evidence>
<evidence type="ECO:0000256" key="1">
    <source>
        <dbReference type="SAM" id="Phobius"/>
    </source>
</evidence>
<reference evidence="3 4" key="1">
    <citation type="journal article" date="2023" name="Microbiol. Spectr.">
        <title>Symbiosis of Carpenter Bees with Uncharacterized Lactic Acid Bacteria Showing NAD Auxotrophy.</title>
        <authorList>
            <person name="Kawasaki S."/>
            <person name="Ozawa K."/>
            <person name="Mori T."/>
            <person name="Yamamoto A."/>
            <person name="Ito M."/>
            <person name="Ohkuma M."/>
            <person name="Sakamoto M."/>
            <person name="Matsutani M."/>
        </authorList>
    </citation>
    <scope>NUCLEOTIDE SEQUENCE [LARGE SCALE GENOMIC DNA]</scope>
    <source>
        <strain evidence="3 4">KimC2</strain>
    </source>
</reference>
<name>A0AAU9DNX8_9LACO</name>